<name>A0A9N8W3T7_9GLOM</name>
<comment type="caution">
    <text evidence="1">The sequence shown here is derived from an EMBL/GenBank/DDBJ whole genome shotgun (WGS) entry which is preliminary data.</text>
</comment>
<evidence type="ECO:0000313" key="2">
    <source>
        <dbReference type="Proteomes" id="UP000789570"/>
    </source>
</evidence>
<reference evidence="1" key="1">
    <citation type="submission" date="2021-06" db="EMBL/GenBank/DDBJ databases">
        <authorList>
            <person name="Kallberg Y."/>
            <person name="Tangrot J."/>
            <person name="Rosling A."/>
        </authorList>
    </citation>
    <scope>NUCLEOTIDE SEQUENCE</scope>
    <source>
        <strain evidence="1">UK204</strain>
    </source>
</reference>
<accession>A0A9N8W3T7</accession>
<gene>
    <name evidence="1" type="ORF">FCALED_LOCUS2332</name>
</gene>
<protein>
    <submittedName>
        <fullName evidence="1">3085_t:CDS:1</fullName>
    </submittedName>
</protein>
<dbReference type="AlphaFoldDB" id="A0A9N8W3T7"/>
<organism evidence="1 2">
    <name type="scientific">Funneliformis caledonium</name>
    <dbReference type="NCBI Taxonomy" id="1117310"/>
    <lineage>
        <taxon>Eukaryota</taxon>
        <taxon>Fungi</taxon>
        <taxon>Fungi incertae sedis</taxon>
        <taxon>Mucoromycota</taxon>
        <taxon>Glomeromycotina</taxon>
        <taxon>Glomeromycetes</taxon>
        <taxon>Glomerales</taxon>
        <taxon>Glomeraceae</taxon>
        <taxon>Funneliformis</taxon>
    </lineage>
</organism>
<dbReference type="Proteomes" id="UP000789570">
    <property type="component" value="Unassembled WGS sequence"/>
</dbReference>
<dbReference type="EMBL" id="CAJVPQ010000345">
    <property type="protein sequence ID" value="CAG8473263.1"/>
    <property type="molecule type" value="Genomic_DNA"/>
</dbReference>
<sequence length="129" mass="15639">MSLEIEFDENWLLGKASAKWKDGERLDDFWYTINTQSQRFSIQVTIKSFDKNYFKHITNFEYFMNELKFQHQFMTCEQFENLEHQVESINVEDTFSEKLRMNYDSELLDLKIPSELLISEKNDFTTHNI</sequence>
<keyword evidence="2" id="KW-1185">Reference proteome</keyword>
<evidence type="ECO:0000313" key="1">
    <source>
        <dbReference type="EMBL" id="CAG8473263.1"/>
    </source>
</evidence>
<proteinExistence type="predicted"/>